<evidence type="ECO:0000256" key="8">
    <source>
        <dbReference type="ARBA" id="ARBA00022840"/>
    </source>
</evidence>
<dbReference type="GO" id="GO:0006310">
    <property type="term" value="P:DNA recombination"/>
    <property type="evidence" value="ECO:0007669"/>
    <property type="project" value="InterPro"/>
</dbReference>
<dbReference type="InterPro" id="IPR001650">
    <property type="entry name" value="Helicase_C-like"/>
</dbReference>
<evidence type="ECO:0000256" key="12">
    <source>
        <dbReference type="HAMAP-Rule" id="MF_00983"/>
    </source>
</evidence>
<protein>
    <recommendedName>
        <fullName evidence="12">Replication restart protein PriA</fullName>
    </recommendedName>
    <alternativeName>
        <fullName evidence="12">ATP-dependent DNA helicase PriA</fullName>
        <ecNumber evidence="12">5.6.2.4</ecNumber>
    </alternativeName>
    <alternativeName>
        <fullName evidence="12">DNA 3'-5' helicase PriA</fullName>
    </alternativeName>
</protein>
<organism evidence="15 16">
    <name type="scientific">Ruminobacter amylophilus</name>
    <dbReference type="NCBI Taxonomy" id="867"/>
    <lineage>
        <taxon>Bacteria</taxon>
        <taxon>Pseudomonadati</taxon>
        <taxon>Pseudomonadota</taxon>
        <taxon>Gammaproteobacteria</taxon>
        <taxon>Aeromonadales</taxon>
        <taxon>Succinivibrionaceae</taxon>
        <taxon>Ruminobacter</taxon>
    </lineage>
</organism>
<keyword evidence="3 12" id="KW-0479">Metal-binding</keyword>
<dbReference type="GO" id="GO:0006302">
    <property type="term" value="P:double-strand break repair"/>
    <property type="evidence" value="ECO:0007669"/>
    <property type="project" value="InterPro"/>
</dbReference>
<evidence type="ECO:0000256" key="9">
    <source>
        <dbReference type="ARBA" id="ARBA00023125"/>
    </source>
</evidence>
<keyword evidence="8 12" id="KW-0067">ATP-binding</keyword>
<feature type="binding site" evidence="12">
    <location>
        <position position="475"/>
    </location>
    <ligand>
        <name>Zn(2+)</name>
        <dbReference type="ChEBI" id="CHEBI:29105"/>
        <label>1</label>
    </ligand>
</feature>
<feature type="domain" description="Helicase ATP-binding" evidence="13">
    <location>
        <begin position="210"/>
        <end position="376"/>
    </location>
</feature>
<dbReference type="SMART" id="SM00490">
    <property type="entry name" value="HELICc"/>
    <property type="match status" value="1"/>
</dbReference>
<dbReference type="EC" id="5.6.2.4" evidence="12"/>
<dbReference type="PANTHER" id="PTHR30580">
    <property type="entry name" value="PRIMOSOMAL PROTEIN N"/>
    <property type="match status" value="1"/>
</dbReference>
<feature type="binding site" evidence="12">
    <location>
        <position position="462"/>
    </location>
    <ligand>
        <name>Zn(2+)</name>
        <dbReference type="ChEBI" id="CHEBI:29105"/>
        <label>2</label>
    </ligand>
</feature>
<keyword evidence="7 12" id="KW-0862">Zinc</keyword>
<dbReference type="InterPro" id="IPR041222">
    <property type="entry name" value="PriA_3primeBD"/>
</dbReference>
<evidence type="ECO:0000256" key="7">
    <source>
        <dbReference type="ARBA" id="ARBA00022833"/>
    </source>
</evidence>
<dbReference type="PROSITE" id="PS51194">
    <property type="entry name" value="HELICASE_CTER"/>
    <property type="match status" value="1"/>
</dbReference>
<sequence length="732" mass="83226">MYLQLAINTPLYRTFEYKLSFDLKIEGVNLIGCRALVKFGNRKTVGIIVEQSEKQTYTGKGAVKEIEEILDDSPIFDKYNIQLLKWAASYYHYPIGEVFYTAMPLLLRKPEKAGLKPIDLWTFVSDADTSCISRAKACKAALNIIREAPCTSHKLKELGINQAIITKLFNLGLITKSNLRDQVHEWDKNNISITDAKILNDEQQHAYDVISASHGFNAFVINGVTGSGKTEIYLQLIAKTLKQGKQALVLVPEINLTPQTVKRFYDRFNVPIVCIHSSLNDNERFESFAMMKRNEAAILIGTRSALFANIPNLGIIIIDEEHDSSYRQGDGFRYHARDCAVMLAFIRQIPIIMGTATPSIETVNNIQKKKYTEIILSKRAGNASDAIFNIIDMRRQIINHGISKELSLHINEELGKGNQVLLLINRRGYSQKLICHNCGYVFMCKNCDSNLTYHMTENRLVCHHCETKFIIPHQCPECGFTELTPTGNGTEQIFEHIQQLFPNSNPVRIDRDAINRKGVLNTILDDINNNKYNIIIGTQMLAKGHHFPNVTLVGIIDIDSCLFSNNYRAHEQLAQLIVQVAGRSGRGEKQGYVYLQTHTPDHPVLSTLLNYGYHTFAEECLKKRKQMMLPPFTNYAILKADGTEREKVISFIYDAYNFMNSQSSKFSNLVIMKPTSAYITRKQNRYHFYVLINSRAKRDLSEFVDLIIANIDRFQCKSSVHSVIEIDPLGNE</sequence>
<comment type="subunit">
    <text evidence="12">Component of the replication restart primosome.</text>
</comment>
<dbReference type="GO" id="GO:0005524">
    <property type="term" value="F:ATP binding"/>
    <property type="evidence" value="ECO:0007669"/>
    <property type="project" value="UniProtKB-UniRule"/>
</dbReference>
<dbReference type="Pfam" id="PF18074">
    <property type="entry name" value="PriA_C"/>
    <property type="match status" value="1"/>
</dbReference>
<dbReference type="NCBIfam" id="TIGR00595">
    <property type="entry name" value="priA"/>
    <property type="match status" value="1"/>
</dbReference>
<dbReference type="CDD" id="cd17929">
    <property type="entry name" value="DEXHc_priA"/>
    <property type="match status" value="1"/>
</dbReference>
<keyword evidence="1 12" id="KW-0639">Primosome</keyword>
<keyword evidence="16" id="KW-1185">Reference proteome</keyword>
<dbReference type="PROSITE" id="PS51192">
    <property type="entry name" value="HELICASE_ATP_BIND_1"/>
    <property type="match status" value="1"/>
</dbReference>
<dbReference type="Gene3D" id="3.40.50.300">
    <property type="entry name" value="P-loop containing nucleotide triphosphate hydrolases"/>
    <property type="match status" value="2"/>
</dbReference>
<dbReference type="GO" id="GO:0016787">
    <property type="term" value="F:hydrolase activity"/>
    <property type="evidence" value="ECO:0007669"/>
    <property type="project" value="UniProtKB-KW"/>
</dbReference>
<dbReference type="Gene3D" id="3.40.1440.60">
    <property type="entry name" value="PriA, 3(prime) DNA-binding domain"/>
    <property type="match status" value="1"/>
</dbReference>
<keyword evidence="10 12" id="KW-0413">Isomerase</keyword>
<dbReference type="AlphaFoldDB" id="A0A662ZHX2"/>
<accession>A0A662ZHX2</accession>
<dbReference type="InterPro" id="IPR011545">
    <property type="entry name" value="DEAD/DEAH_box_helicase_dom"/>
</dbReference>
<dbReference type="Pfam" id="PF17764">
    <property type="entry name" value="PriA_3primeBD"/>
    <property type="match status" value="1"/>
</dbReference>
<evidence type="ECO:0000256" key="2">
    <source>
        <dbReference type="ARBA" id="ARBA00022705"/>
    </source>
</evidence>
<dbReference type="GO" id="GO:0008270">
    <property type="term" value="F:zinc ion binding"/>
    <property type="evidence" value="ECO:0007669"/>
    <property type="project" value="UniProtKB-UniRule"/>
</dbReference>
<feature type="binding site" evidence="12">
    <location>
        <position position="447"/>
    </location>
    <ligand>
        <name>Zn(2+)</name>
        <dbReference type="ChEBI" id="CHEBI:29105"/>
        <label>2</label>
    </ligand>
</feature>
<comment type="catalytic activity">
    <reaction evidence="11 12">
        <text>ATP + H2O = ADP + phosphate + H(+)</text>
        <dbReference type="Rhea" id="RHEA:13065"/>
        <dbReference type="ChEBI" id="CHEBI:15377"/>
        <dbReference type="ChEBI" id="CHEBI:15378"/>
        <dbReference type="ChEBI" id="CHEBI:30616"/>
        <dbReference type="ChEBI" id="CHEBI:43474"/>
        <dbReference type="ChEBI" id="CHEBI:456216"/>
        <dbReference type="EC" id="5.6.2.4"/>
    </reaction>
</comment>
<comment type="cofactor">
    <cofactor evidence="12">
        <name>Zn(2+)</name>
        <dbReference type="ChEBI" id="CHEBI:29105"/>
    </cofactor>
    <text evidence="12">Binds 2 zinc ions per subunit.</text>
</comment>
<feature type="binding site" evidence="12">
    <location>
        <position position="435"/>
    </location>
    <ligand>
        <name>Zn(2+)</name>
        <dbReference type="ChEBI" id="CHEBI:29105"/>
        <label>1</label>
    </ligand>
</feature>
<feature type="binding site" evidence="12">
    <location>
        <position position="438"/>
    </location>
    <ligand>
        <name>Zn(2+)</name>
        <dbReference type="ChEBI" id="CHEBI:29105"/>
        <label>1</label>
    </ligand>
</feature>
<keyword evidence="4 12" id="KW-0547">Nucleotide-binding</keyword>
<dbReference type="HAMAP" id="MF_00983">
    <property type="entry name" value="PriA"/>
    <property type="match status" value="1"/>
</dbReference>
<gene>
    <name evidence="12" type="primary">priA</name>
    <name evidence="15" type="ORF">SAMN02910344_01469</name>
</gene>
<proteinExistence type="inferred from homology"/>
<dbReference type="RefSeq" id="WP_093142433.1">
    <property type="nucleotide sequence ID" value="NZ_FOXF01000026.1"/>
</dbReference>
<dbReference type="EMBL" id="FOXF01000026">
    <property type="protein sequence ID" value="SFP46850.1"/>
    <property type="molecule type" value="Genomic_DNA"/>
</dbReference>
<dbReference type="GO" id="GO:0043138">
    <property type="term" value="F:3'-5' DNA helicase activity"/>
    <property type="evidence" value="ECO:0007669"/>
    <property type="project" value="UniProtKB-EC"/>
</dbReference>
<evidence type="ECO:0000256" key="5">
    <source>
        <dbReference type="ARBA" id="ARBA00022801"/>
    </source>
</evidence>
<evidence type="ECO:0000256" key="4">
    <source>
        <dbReference type="ARBA" id="ARBA00022741"/>
    </source>
</evidence>
<evidence type="ECO:0000256" key="10">
    <source>
        <dbReference type="ARBA" id="ARBA00023235"/>
    </source>
</evidence>
<name>A0A662ZHX2_9GAMM</name>
<keyword evidence="9 12" id="KW-0238">DNA-binding</keyword>
<comment type="similarity">
    <text evidence="12">Belongs to the helicase family. PriA subfamily.</text>
</comment>
<dbReference type="GO" id="GO:0003677">
    <property type="term" value="F:DNA binding"/>
    <property type="evidence" value="ECO:0007669"/>
    <property type="project" value="UniProtKB-UniRule"/>
</dbReference>
<dbReference type="FunFam" id="3.40.1440.60:FF:000001">
    <property type="entry name" value="Primosomal protein N"/>
    <property type="match status" value="1"/>
</dbReference>
<dbReference type="Proteomes" id="UP000243745">
    <property type="component" value="Unassembled WGS sequence"/>
</dbReference>
<dbReference type="InterPro" id="IPR042115">
    <property type="entry name" value="PriA_3primeBD_sf"/>
</dbReference>
<dbReference type="Pfam" id="PF18319">
    <property type="entry name" value="Zn_ribbon_PriA"/>
    <property type="match status" value="1"/>
</dbReference>
<dbReference type="FunFam" id="3.40.50.300:FF:000489">
    <property type="entry name" value="Primosome assembly protein PriA"/>
    <property type="match status" value="1"/>
</dbReference>
<dbReference type="PANTHER" id="PTHR30580:SF0">
    <property type="entry name" value="PRIMOSOMAL PROTEIN N"/>
    <property type="match status" value="1"/>
</dbReference>
<evidence type="ECO:0000259" key="14">
    <source>
        <dbReference type="PROSITE" id="PS51194"/>
    </source>
</evidence>
<evidence type="ECO:0000313" key="16">
    <source>
        <dbReference type="Proteomes" id="UP000243745"/>
    </source>
</evidence>
<comment type="function">
    <text evidence="12">Initiates the restart of stalled replication forks, which reloads the replicative helicase on sites other than the origin of replication. Recognizes and binds to abandoned replication forks and remodels them to uncover a helicase loading site. Promotes assembly of the primosome at these replication forks.</text>
</comment>
<dbReference type="InterPro" id="IPR040498">
    <property type="entry name" value="PriA_CRR"/>
</dbReference>
<dbReference type="Pfam" id="PF00271">
    <property type="entry name" value="Helicase_C"/>
    <property type="match status" value="1"/>
</dbReference>
<evidence type="ECO:0000256" key="6">
    <source>
        <dbReference type="ARBA" id="ARBA00022806"/>
    </source>
</evidence>
<evidence type="ECO:0000256" key="3">
    <source>
        <dbReference type="ARBA" id="ARBA00022723"/>
    </source>
</evidence>
<dbReference type="SMART" id="SM00487">
    <property type="entry name" value="DEXDc"/>
    <property type="match status" value="1"/>
</dbReference>
<dbReference type="NCBIfam" id="NF004067">
    <property type="entry name" value="PRK05580.1-4"/>
    <property type="match status" value="1"/>
</dbReference>
<keyword evidence="2 12" id="KW-0235">DNA replication</keyword>
<dbReference type="InterPro" id="IPR014001">
    <property type="entry name" value="Helicase_ATP-bd"/>
</dbReference>
<comment type="catalytic activity">
    <reaction evidence="12">
        <text>Couples ATP hydrolysis with the unwinding of duplex DNA by translocating in the 3'-5' direction.</text>
        <dbReference type="EC" id="5.6.2.4"/>
    </reaction>
</comment>
<evidence type="ECO:0000313" key="15">
    <source>
        <dbReference type="EMBL" id="SFP46850.1"/>
    </source>
</evidence>
<feature type="binding site" evidence="12">
    <location>
        <position position="444"/>
    </location>
    <ligand>
        <name>Zn(2+)</name>
        <dbReference type="ChEBI" id="CHEBI:29105"/>
        <label>2</label>
    </ligand>
</feature>
<feature type="domain" description="Helicase C-terminal" evidence="14">
    <location>
        <begin position="455"/>
        <end position="628"/>
    </location>
</feature>
<dbReference type="GO" id="GO:0006269">
    <property type="term" value="P:DNA replication, synthesis of primer"/>
    <property type="evidence" value="ECO:0007669"/>
    <property type="project" value="UniProtKB-KW"/>
</dbReference>
<dbReference type="GO" id="GO:0006270">
    <property type="term" value="P:DNA replication initiation"/>
    <property type="evidence" value="ECO:0007669"/>
    <property type="project" value="TreeGrafter"/>
</dbReference>
<dbReference type="InterPro" id="IPR005259">
    <property type="entry name" value="PriA"/>
</dbReference>
<dbReference type="Pfam" id="PF00270">
    <property type="entry name" value="DEAD"/>
    <property type="match status" value="1"/>
</dbReference>
<evidence type="ECO:0000256" key="11">
    <source>
        <dbReference type="ARBA" id="ARBA00048988"/>
    </source>
</evidence>
<reference evidence="15 16" key="1">
    <citation type="submission" date="2016-10" db="EMBL/GenBank/DDBJ databases">
        <authorList>
            <person name="Varghese N."/>
            <person name="Submissions S."/>
        </authorList>
    </citation>
    <scope>NUCLEOTIDE SEQUENCE [LARGE SCALE GENOMIC DNA]</scope>
    <source>
        <strain evidence="15 16">DSM 1361</strain>
    </source>
</reference>
<feature type="binding site" evidence="12">
    <location>
        <position position="478"/>
    </location>
    <ligand>
        <name>Zn(2+)</name>
        <dbReference type="ChEBI" id="CHEBI:29105"/>
        <label>1</label>
    </ligand>
</feature>
<feature type="binding site" evidence="12">
    <location>
        <position position="465"/>
    </location>
    <ligand>
        <name>Zn(2+)</name>
        <dbReference type="ChEBI" id="CHEBI:29105"/>
        <label>2</label>
    </ligand>
</feature>
<dbReference type="InterPro" id="IPR041236">
    <property type="entry name" value="PriA_C"/>
</dbReference>
<dbReference type="GO" id="GO:1990077">
    <property type="term" value="C:primosome complex"/>
    <property type="evidence" value="ECO:0007669"/>
    <property type="project" value="UniProtKB-UniRule"/>
</dbReference>
<keyword evidence="6 12" id="KW-0347">Helicase</keyword>
<dbReference type="SUPFAM" id="SSF52540">
    <property type="entry name" value="P-loop containing nucleoside triphosphate hydrolases"/>
    <property type="match status" value="2"/>
</dbReference>
<dbReference type="InterPro" id="IPR027417">
    <property type="entry name" value="P-loop_NTPase"/>
</dbReference>
<keyword evidence="5 12" id="KW-0378">Hydrolase</keyword>
<evidence type="ECO:0000256" key="1">
    <source>
        <dbReference type="ARBA" id="ARBA00022515"/>
    </source>
</evidence>
<evidence type="ECO:0000259" key="13">
    <source>
        <dbReference type="PROSITE" id="PS51192"/>
    </source>
</evidence>
<dbReference type="OrthoDB" id="9759544at2"/>